<evidence type="ECO:0000313" key="3">
    <source>
        <dbReference type="Proteomes" id="UP000232453"/>
    </source>
</evidence>
<feature type="region of interest" description="Disordered" evidence="1">
    <location>
        <begin position="1"/>
        <end position="60"/>
    </location>
</feature>
<gene>
    <name evidence="2" type="ORF">ATL51_0611</name>
</gene>
<comment type="caution">
    <text evidence="2">The sequence shown here is derived from an EMBL/GenBank/DDBJ whole genome shotgun (WGS) entry which is preliminary data.</text>
</comment>
<evidence type="ECO:0000313" key="2">
    <source>
        <dbReference type="EMBL" id="PKB28984.1"/>
    </source>
</evidence>
<feature type="compositionally biased region" description="Basic and acidic residues" evidence="1">
    <location>
        <begin position="44"/>
        <end position="53"/>
    </location>
</feature>
<organism evidence="2 3">
    <name type="scientific">Pseudonocardia alni</name>
    <name type="common">Amycolata alni</name>
    <dbReference type="NCBI Taxonomy" id="33907"/>
    <lineage>
        <taxon>Bacteria</taxon>
        <taxon>Bacillati</taxon>
        <taxon>Actinomycetota</taxon>
        <taxon>Actinomycetes</taxon>
        <taxon>Pseudonocardiales</taxon>
        <taxon>Pseudonocardiaceae</taxon>
        <taxon>Pseudonocardia</taxon>
    </lineage>
</organism>
<reference evidence="2 3" key="1">
    <citation type="submission" date="2017-11" db="EMBL/GenBank/DDBJ databases">
        <title>Sequencing the genomes of 1000 actinobacteria strains.</title>
        <authorList>
            <person name="Klenk H.-P."/>
        </authorList>
    </citation>
    <scope>NUCLEOTIDE SEQUENCE [LARGE SCALE GENOMIC DNA]</scope>
    <source>
        <strain evidence="2 3">DSM 44104</strain>
    </source>
</reference>
<dbReference type="AlphaFoldDB" id="A0AA44UKS7"/>
<dbReference type="Proteomes" id="UP000232453">
    <property type="component" value="Unassembled WGS sequence"/>
</dbReference>
<evidence type="ECO:0000256" key="1">
    <source>
        <dbReference type="SAM" id="MobiDB-lite"/>
    </source>
</evidence>
<accession>A0AA44UKS7</accession>
<dbReference type="EMBL" id="PHUJ01000003">
    <property type="protein sequence ID" value="PKB28984.1"/>
    <property type="molecule type" value="Genomic_DNA"/>
</dbReference>
<name>A0AA44UKS7_PSEA5</name>
<proteinExistence type="predicted"/>
<sequence length="60" mass="6164">MDIGATVRVFRAEPLAAPGDPDRAPAHPPTDGAATPVAPVPDGMPRRVPDRAGEPVCAPR</sequence>
<protein>
    <submittedName>
        <fullName evidence="2">Uncharacterized protein</fullName>
    </submittedName>
</protein>